<keyword evidence="2" id="KW-0479">Metal-binding</keyword>
<dbReference type="SUPFAM" id="SSF88713">
    <property type="entry name" value="Glycoside hydrolase/deacetylase"/>
    <property type="match status" value="1"/>
</dbReference>
<dbReference type="InterPro" id="IPR037094">
    <property type="entry name" value="Glyco_hydro_38_cen_sf"/>
</dbReference>
<dbReference type="InterPro" id="IPR041147">
    <property type="entry name" value="GH38_C"/>
</dbReference>
<protein>
    <submittedName>
        <fullName evidence="6">Alpha-mannosidase</fullName>
    </submittedName>
</protein>
<dbReference type="Gene3D" id="2.70.98.30">
    <property type="entry name" value="Golgi alpha-mannosidase II, domain 4"/>
    <property type="match status" value="1"/>
</dbReference>
<evidence type="ECO:0000313" key="7">
    <source>
        <dbReference type="Proteomes" id="UP000621631"/>
    </source>
</evidence>
<dbReference type="Gene3D" id="3.20.110.10">
    <property type="entry name" value="Glycoside hydrolase 38, N terminal domain"/>
    <property type="match status" value="1"/>
</dbReference>
<organism evidence="6 7">
    <name type="scientific">Virgibacillus halodenitrificans</name>
    <name type="common">Bacillus halodenitrificans</name>
    <dbReference type="NCBI Taxonomy" id="1482"/>
    <lineage>
        <taxon>Bacteria</taxon>
        <taxon>Bacillati</taxon>
        <taxon>Bacillota</taxon>
        <taxon>Bacilli</taxon>
        <taxon>Bacillales</taxon>
        <taxon>Bacillaceae</taxon>
        <taxon>Virgibacillus</taxon>
    </lineage>
</organism>
<dbReference type="InterPro" id="IPR011682">
    <property type="entry name" value="Glyco_hydro_38_C"/>
</dbReference>
<evidence type="ECO:0000313" key="6">
    <source>
        <dbReference type="EMBL" id="MBD1221259.1"/>
    </source>
</evidence>
<keyword evidence="4" id="KW-0326">Glycosidase</keyword>
<feature type="domain" description="Glycoside hydrolase family 38 central" evidence="5">
    <location>
        <begin position="298"/>
        <end position="371"/>
    </location>
</feature>
<dbReference type="SMART" id="SM00872">
    <property type="entry name" value="Alpha-mann_mid"/>
    <property type="match status" value="1"/>
</dbReference>
<dbReference type="InterPro" id="IPR011330">
    <property type="entry name" value="Glyco_hydro/deAcase_b/a-brl"/>
</dbReference>
<evidence type="ECO:0000259" key="5">
    <source>
        <dbReference type="SMART" id="SM00872"/>
    </source>
</evidence>
<dbReference type="InterPro" id="IPR028995">
    <property type="entry name" value="Glyco_hydro_57/38_cen_sf"/>
</dbReference>
<dbReference type="Proteomes" id="UP000621631">
    <property type="component" value="Unassembled WGS sequence"/>
</dbReference>
<dbReference type="Gene3D" id="2.60.40.2220">
    <property type="match status" value="1"/>
</dbReference>
<dbReference type="Pfam" id="PF18438">
    <property type="entry name" value="Glyco_hydro_38"/>
    <property type="match status" value="1"/>
</dbReference>
<dbReference type="InterPro" id="IPR015341">
    <property type="entry name" value="Glyco_hydro_38_cen"/>
</dbReference>
<dbReference type="Gene3D" id="1.20.1270.50">
    <property type="entry name" value="Glycoside hydrolase family 38, central domain"/>
    <property type="match status" value="1"/>
</dbReference>
<dbReference type="CDD" id="cd10814">
    <property type="entry name" value="GH38N_AMII_SpGH38_like"/>
    <property type="match status" value="1"/>
</dbReference>
<dbReference type="PANTHER" id="PTHR46017:SF2">
    <property type="entry name" value="MANNOSYLGLYCERATE HYDROLASE"/>
    <property type="match status" value="1"/>
</dbReference>
<comment type="caution">
    <text evidence="6">The sequence shown here is derived from an EMBL/GenBank/DDBJ whole genome shotgun (WGS) entry which is preliminary data.</text>
</comment>
<comment type="similarity">
    <text evidence="1">Belongs to the glycosyl hydrolase 38 family.</text>
</comment>
<dbReference type="InterPro" id="IPR011013">
    <property type="entry name" value="Gal_mutarotase_sf_dom"/>
</dbReference>
<name>A0ABR7VH27_VIRHA</name>
<dbReference type="PANTHER" id="PTHR46017">
    <property type="entry name" value="ALPHA-MANNOSIDASE 2C1"/>
    <property type="match status" value="1"/>
</dbReference>
<dbReference type="InterPro" id="IPR041509">
    <property type="entry name" value="GH38_beta-1"/>
</dbReference>
<evidence type="ECO:0000256" key="3">
    <source>
        <dbReference type="ARBA" id="ARBA00022801"/>
    </source>
</evidence>
<dbReference type="Pfam" id="PF17677">
    <property type="entry name" value="Glyco_hydro38C2"/>
    <property type="match status" value="1"/>
</dbReference>
<dbReference type="RefSeq" id="WP_189776633.1">
    <property type="nucleotide sequence ID" value="NZ_JACWEZ010000001.1"/>
</dbReference>
<gene>
    <name evidence="6" type="ORF">IC602_01370</name>
</gene>
<dbReference type="Gene3D" id="2.60.40.2210">
    <property type="match status" value="1"/>
</dbReference>
<dbReference type="InterPro" id="IPR000602">
    <property type="entry name" value="Glyco_hydro_38_N"/>
</dbReference>
<dbReference type="SUPFAM" id="SSF88688">
    <property type="entry name" value="Families 57/38 glycoside transferase middle domain"/>
    <property type="match status" value="1"/>
</dbReference>
<dbReference type="EMBL" id="JACWEZ010000001">
    <property type="protein sequence ID" value="MBD1221259.1"/>
    <property type="molecule type" value="Genomic_DNA"/>
</dbReference>
<dbReference type="Pfam" id="PF07748">
    <property type="entry name" value="Glyco_hydro_38C"/>
    <property type="match status" value="1"/>
</dbReference>
<keyword evidence="3" id="KW-0378">Hydrolase</keyword>
<evidence type="ECO:0000256" key="4">
    <source>
        <dbReference type="ARBA" id="ARBA00023295"/>
    </source>
</evidence>
<reference evidence="6 7" key="1">
    <citation type="submission" date="2020-09" db="EMBL/GenBank/DDBJ databases">
        <title>Draft Genome Sequences of Oil-Oxidizing Bacteria Halomonas titanicae, Marinobacter lutaoensis, and Virgibacillus halodenitrificans Isolated from Highly Saline Environments.</title>
        <authorList>
            <person name="Grouzdev D.S."/>
            <person name="Sokolova D.S."/>
            <person name="Semenova E.M."/>
            <person name="Borzenkov I.A."/>
            <person name="Bidzhieva S.K."/>
            <person name="Poltaraus A.B."/>
            <person name="Nazina T.N."/>
        </authorList>
    </citation>
    <scope>NUCLEOTIDE SEQUENCE [LARGE SCALE GENOMIC DNA]</scope>
    <source>
        <strain evidence="6 7">VKM B-3472D</strain>
    </source>
</reference>
<evidence type="ECO:0000256" key="1">
    <source>
        <dbReference type="ARBA" id="ARBA00009792"/>
    </source>
</evidence>
<keyword evidence="7" id="KW-1185">Reference proteome</keyword>
<evidence type="ECO:0000256" key="2">
    <source>
        <dbReference type="ARBA" id="ARBA00022723"/>
    </source>
</evidence>
<dbReference type="InterPro" id="IPR027291">
    <property type="entry name" value="Glyco_hydro_38_N_sf"/>
</dbReference>
<dbReference type="SUPFAM" id="SSF74650">
    <property type="entry name" value="Galactose mutarotase-like"/>
    <property type="match status" value="1"/>
</dbReference>
<accession>A0ABR7VH27</accession>
<proteinExistence type="inferred from homology"/>
<dbReference type="Pfam" id="PF01074">
    <property type="entry name" value="Glyco_hydro_38N"/>
    <property type="match status" value="1"/>
</dbReference>
<dbReference type="Pfam" id="PF09261">
    <property type="entry name" value="Alpha-mann_mid"/>
    <property type="match status" value="1"/>
</dbReference>
<sequence length="908" mass="104097">MNKNKTVHIISHTHWDREWYLPYEKHHVLLIELMDELLQTFDADEAFKSFHLDGHTIILDDYLQVRPEMREKVQHYIKEGRLQIGPWYILQDEFLTSSEANIRNLQYGMKDAGKWGGLAKVGYFPDSFGNVGQAPQILQQAGIKTAVFGRGVKPTGFNNTAEDTDIYESPYSEMKWEAPDGSTVLGVLFANWYCNGNEVPVNEEDAAIYWNEKIAAMQKYAATPHLLMMNGCDHQPIQTDLPEAIQTAQKLYPNIVFKHSSFNTYIDQLDNSLIDDLKTVAGELRSQQTDGWGTLVNTASSRLYLKQRNRKGEILLEKVAEPLSTFAYMLGAEYKHHLFEYSWKTLMQNHPHDSICGCSVDEVHRAMITRFEESQHVAEMIVDENLAFISNKVNTSSFENMDENALPFIVFNTTGKNRTGVVTVTLDVKREYFSSGVNKKELKNFALGQRAIIDSDGATFACDVKDLGIHFGYDLPKDKFRQPYMARRVQLTFHAEDIPALGFKTYACVLEEENIQHDINTLVTDTNVMENEFLHVKIEGNGSLVIYDKVSGKAYNNLCVYEDTGDIGNEYMYKQPDNETPLTTENLTAEINLVENNPYRAIYEIIHKWELPVSATELLEVEQREMVDFKYRKSVRSSEKIPYTIKTFVSLEKNSKDVDVKTTFINNAKDHRLRVLFPTDIQTDQHQADSIFEVVTRNNEPEEGWTNPDHSQHNQAFVDLSDEESGLTIANYGLYEYEVLRDKRQTIALTLVRSVGELGDWGYFPTPEAQCIGEHTVSFKIIPHQGGESKLDAYHTSYQYQVPWSTKQIGVQQGELPPVYSFIQQESKLNRLVFSSLKVSEKTNDILARWFNMTDVEDEIMINLHDKEREVYKSNIIEEDNGTLKKTVTGSYEVKTKKHEIVTIGIKE</sequence>